<feature type="transmembrane region" description="Helical" evidence="1">
    <location>
        <begin position="63"/>
        <end position="86"/>
    </location>
</feature>
<organism evidence="2 3">
    <name type="scientific">Orchesella dallaii</name>
    <dbReference type="NCBI Taxonomy" id="48710"/>
    <lineage>
        <taxon>Eukaryota</taxon>
        <taxon>Metazoa</taxon>
        <taxon>Ecdysozoa</taxon>
        <taxon>Arthropoda</taxon>
        <taxon>Hexapoda</taxon>
        <taxon>Collembola</taxon>
        <taxon>Entomobryomorpha</taxon>
        <taxon>Entomobryoidea</taxon>
        <taxon>Orchesellidae</taxon>
        <taxon>Orchesellinae</taxon>
        <taxon>Orchesella</taxon>
    </lineage>
</organism>
<evidence type="ECO:0000313" key="3">
    <source>
        <dbReference type="Proteomes" id="UP001642540"/>
    </source>
</evidence>
<protein>
    <submittedName>
        <fullName evidence="2">Uncharacterized protein</fullName>
    </submittedName>
</protein>
<gene>
    <name evidence="2" type="ORF">ODALV1_LOCUS3078</name>
</gene>
<dbReference type="EMBL" id="CAXLJM020000007">
    <property type="protein sequence ID" value="CAL8075101.1"/>
    <property type="molecule type" value="Genomic_DNA"/>
</dbReference>
<name>A0ABP1PRZ1_9HEXA</name>
<sequence>MRRKSYASRTSSTGTYLKRESTLKELRDYDNVLQNVSTTDTDYILDLKDNPGDPMKHRKASTYWSRCIWITVFLFVLILIVMGALYSTREDNVHKRKPNKVKPLTER</sequence>
<proteinExistence type="predicted"/>
<keyword evidence="1" id="KW-0812">Transmembrane</keyword>
<evidence type="ECO:0000313" key="2">
    <source>
        <dbReference type="EMBL" id="CAL8075101.1"/>
    </source>
</evidence>
<comment type="caution">
    <text evidence="2">The sequence shown here is derived from an EMBL/GenBank/DDBJ whole genome shotgun (WGS) entry which is preliminary data.</text>
</comment>
<keyword evidence="3" id="KW-1185">Reference proteome</keyword>
<evidence type="ECO:0000256" key="1">
    <source>
        <dbReference type="SAM" id="Phobius"/>
    </source>
</evidence>
<keyword evidence="1" id="KW-0472">Membrane</keyword>
<dbReference type="Proteomes" id="UP001642540">
    <property type="component" value="Unassembled WGS sequence"/>
</dbReference>
<keyword evidence="1" id="KW-1133">Transmembrane helix</keyword>
<reference evidence="2 3" key="1">
    <citation type="submission" date="2024-08" db="EMBL/GenBank/DDBJ databases">
        <authorList>
            <person name="Cucini C."/>
            <person name="Frati F."/>
        </authorList>
    </citation>
    <scope>NUCLEOTIDE SEQUENCE [LARGE SCALE GENOMIC DNA]</scope>
</reference>
<accession>A0ABP1PRZ1</accession>